<evidence type="ECO:0000256" key="1">
    <source>
        <dbReference type="SAM" id="MobiDB-lite"/>
    </source>
</evidence>
<name>A0A367KE39_RHIAZ</name>
<dbReference type="InterPro" id="IPR021819">
    <property type="entry name" value="Far11/STRP_C"/>
</dbReference>
<dbReference type="SMART" id="SM01292">
    <property type="entry name" value="N1221"/>
    <property type="match status" value="1"/>
</dbReference>
<dbReference type="STRING" id="86630.A0A367KE39"/>
<protein>
    <submittedName>
        <fullName evidence="4">Factor arrest protein 11</fullName>
    </submittedName>
</protein>
<feature type="compositionally biased region" description="Acidic residues" evidence="1">
    <location>
        <begin position="688"/>
        <end position="697"/>
    </location>
</feature>
<accession>A0A367KE39</accession>
<feature type="domain" description="Far11/STRP C-terminal" evidence="3">
    <location>
        <begin position="299"/>
        <end position="676"/>
    </location>
</feature>
<dbReference type="PANTHER" id="PTHR13239:SF4">
    <property type="entry name" value="AT25231P"/>
    <property type="match status" value="1"/>
</dbReference>
<dbReference type="EMBL" id="PJQL01000058">
    <property type="protein sequence ID" value="RCI00484.1"/>
    <property type="molecule type" value="Genomic_DNA"/>
</dbReference>
<dbReference type="Pfam" id="PF07923">
    <property type="entry name" value="N1221"/>
    <property type="match status" value="1"/>
</dbReference>
<feature type="domain" description="Far11/STRP N-terminal" evidence="2">
    <location>
        <begin position="26"/>
        <end position="287"/>
    </location>
</feature>
<evidence type="ECO:0000259" key="2">
    <source>
        <dbReference type="SMART" id="SM01292"/>
    </source>
</evidence>
<dbReference type="OrthoDB" id="18234at2759"/>
<dbReference type="AlphaFoldDB" id="A0A367KE39"/>
<dbReference type="Proteomes" id="UP000252139">
    <property type="component" value="Unassembled WGS sequence"/>
</dbReference>
<feature type="compositionally biased region" description="Polar residues" evidence="1">
    <location>
        <begin position="737"/>
        <end position="747"/>
    </location>
</feature>
<sequence length="838" mass="97573">MVEEPKPLELDQIKSILHGSYQNKNKQHAGYNYYECDDLETEINEFISYSEIKTELKTYHQEFNTKFPTWNQSTKDEQKGFIQQAIDDLENEEKRVSTLQSIAYISLGTYDDFMGQEKENHIERIKNNNQLLFSMDVVSILKKLLNQAGEQIEISSSVESVNIVCKEFDIYLTVMYLVIICNKQESISLQEYQVAESLFHLIVRLKEHFTKAFPLKKLMLVVWKVLLITLGDLNEEYQDMKKSILEELNKTDLPFQTIFPSKNTLSQQQQQQQHAAKEEYNKIKDANLLPLIMPGSMIPHSLSEANQIWLDHLYISVANYQTIQERKMAINRWQLWKKKQQNQQQQEEEEEEDKWMKHLNDTHKSKLEYIKQLYRSIVPYFHSIVVVVLKMLLSVVSTGKDKEAEIMEDVNITRNRETVSKAVSGILLLLLKWFKVSHVFEFEYFAQTLIDSGCMLLILKLLGLQEIGLLASRKTDDDSQSFFGYVQQLKPQDDDEGDKGYTNKRNLCWTINLLRILQMLSKGKAQRILLLVQYKSSAILKKLLKVGHPTVSLYVLKNLKNQVPYLGRKWRSSNMKTVSAIYSQCPTSLNDEWLSTPEGSVDTEDTTLKEKHLRTLIRLYNGRNYLSSLLPAMDEIHGPEKTYFYADVPNGLPEYSIHEPIALDDIELDVDFKQNYKMFLDKEVYSTDAEEEEDDEEHTWNIGTPLPDSAPTSALSHEEIEKEINRLYLEELNNEFQQQGKQTNGWDSPSGPNPSSSLRVDDEEDADEEGWTNIEDDPLTGIDWNSLTEEELNKRLSIVESNTVKRWMNVELDDPRYLKVLNPLNTEIETDEEGWPKW</sequence>
<evidence type="ECO:0000313" key="4">
    <source>
        <dbReference type="EMBL" id="RCI00484.1"/>
    </source>
</evidence>
<dbReference type="SMART" id="SM01293">
    <property type="entry name" value="DUF3402"/>
    <property type="match status" value="1"/>
</dbReference>
<dbReference type="GO" id="GO:0007010">
    <property type="term" value="P:cytoskeleton organization"/>
    <property type="evidence" value="ECO:0007669"/>
    <property type="project" value="TreeGrafter"/>
</dbReference>
<evidence type="ECO:0000259" key="3">
    <source>
        <dbReference type="SMART" id="SM01293"/>
    </source>
</evidence>
<evidence type="ECO:0000313" key="5">
    <source>
        <dbReference type="Proteomes" id="UP000252139"/>
    </source>
</evidence>
<reference evidence="4 5" key="1">
    <citation type="journal article" date="2018" name="G3 (Bethesda)">
        <title>Phylogenetic and Phylogenomic Definition of Rhizopus Species.</title>
        <authorList>
            <person name="Gryganskyi A.P."/>
            <person name="Golan J."/>
            <person name="Dolatabadi S."/>
            <person name="Mondo S."/>
            <person name="Robb S."/>
            <person name="Idnurm A."/>
            <person name="Muszewska A."/>
            <person name="Steczkiewicz K."/>
            <person name="Masonjones S."/>
            <person name="Liao H.L."/>
            <person name="Gajdeczka M.T."/>
            <person name="Anike F."/>
            <person name="Vuek A."/>
            <person name="Anishchenko I.M."/>
            <person name="Voigt K."/>
            <person name="de Hoog G.S."/>
            <person name="Smith M.E."/>
            <person name="Heitman J."/>
            <person name="Vilgalys R."/>
            <person name="Stajich J.E."/>
        </authorList>
    </citation>
    <scope>NUCLEOTIDE SEQUENCE [LARGE SCALE GENOMIC DNA]</scope>
    <source>
        <strain evidence="4 5">CBS 357.93</strain>
    </source>
</reference>
<dbReference type="GO" id="GO:0005829">
    <property type="term" value="C:cytosol"/>
    <property type="evidence" value="ECO:0007669"/>
    <property type="project" value="TreeGrafter"/>
</dbReference>
<organism evidence="4 5">
    <name type="scientific">Rhizopus azygosporus</name>
    <name type="common">Rhizopus microsporus var. azygosporus</name>
    <dbReference type="NCBI Taxonomy" id="86630"/>
    <lineage>
        <taxon>Eukaryota</taxon>
        <taxon>Fungi</taxon>
        <taxon>Fungi incertae sedis</taxon>
        <taxon>Mucoromycota</taxon>
        <taxon>Mucoromycotina</taxon>
        <taxon>Mucoromycetes</taxon>
        <taxon>Mucorales</taxon>
        <taxon>Mucorineae</taxon>
        <taxon>Rhizopodaceae</taxon>
        <taxon>Rhizopus</taxon>
    </lineage>
</organism>
<gene>
    <name evidence="4" type="primary">FAR11</name>
    <name evidence="4" type="ORF">CU097_015681</name>
</gene>
<feature type="compositionally biased region" description="Acidic residues" evidence="1">
    <location>
        <begin position="761"/>
        <end position="778"/>
    </location>
</feature>
<feature type="region of interest" description="Disordered" evidence="1">
    <location>
        <begin position="687"/>
        <end position="717"/>
    </location>
</feature>
<dbReference type="InterPro" id="IPR040185">
    <property type="entry name" value="Far11/STRP"/>
</dbReference>
<feature type="region of interest" description="Disordered" evidence="1">
    <location>
        <begin position="737"/>
        <end position="780"/>
    </location>
</feature>
<comment type="caution">
    <text evidence="4">The sequence shown here is derived from an EMBL/GenBank/DDBJ whole genome shotgun (WGS) entry which is preliminary data.</text>
</comment>
<dbReference type="InterPro" id="IPR012486">
    <property type="entry name" value="Far11/STRP_N"/>
</dbReference>
<proteinExistence type="predicted"/>
<dbReference type="Pfam" id="PF11882">
    <property type="entry name" value="DUF3402"/>
    <property type="match status" value="3"/>
</dbReference>
<keyword evidence="5" id="KW-1185">Reference proteome</keyword>
<dbReference type="PANTHER" id="PTHR13239">
    <property type="entry name" value="PROTEIN REQUIRED FOR HYPHAL ANASTOMOSIS HAM-2"/>
    <property type="match status" value="1"/>
</dbReference>